<dbReference type="EMBL" id="DSFE01000003">
    <property type="protein sequence ID" value="HEU97241.1"/>
    <property type="molecule type" value="Genomic_DNA"/>
</dbReference>
<organism evidence="4">
    <name type="scientific">Fervidicoccus fontis</name>
    <dbReference type="NCBI Taxonomy" id="683846"/>
    <lineage>
        <taxon>Archaea</taxon>
        <taxon>Thermoproteota</taxon>
        <taxon>Thermoprotei</taxon>
        <taxon>Fervidicoccales</taxon>
        <taxon>Fervidicoccaceae</taxon>
        <taxon>Fervidicoccus</taxon>
    </lineage>
</organism>
<evidence type="ECO:0000256" key="1">
    <source>
        <dbReference type="ARBA" id="ARBA00006112"/>
    </source>
</evidence>
<evidence type="ECO:0000313" key="4">
    <source>
        <dbReference type="EMBL" id="HEU97241.1"/>
    </source>
</evidence>
<proteinExistence type="inferred from homology"/>
<accession>A0A7C2Z3B3</accession>
<comment type="similarity">
    <text evidence="1">Belongs to the MoaB/Mog family.</text>
</comment>
<feature type="domain" description="MoaB/Mog" evidence="3">
    <location>
        <begin position="3"/>
        <end position="145"/>
    </location>
</feature>
<comment type="caution">
    <text evidence="4">The sequence shown here is derived from an EMBL/GenBank/DDBJ whole genome shotgun (WGS) entry which is preliminary data.</text>
</comment>
<dbReference type="SMART" id="SM00852">
    <property type="entry name" value="MoCF_biosynth"/>
    <property type="match status" value="1"/>
</dbReference>
<keyword evidence="2" id="KW-0501">Molybdenum cofactor biosynthesis</keyword>
<dbReference type="NCBIfam" id="TIGR00177">
    <property type="entry name" value="molyb_syn"/>
    <property type="match status" value="1"/>
</dbReference>
<dbReference type="PANTHER" id="PTHR43232">
    <property type="entry name" value="MOLYBDENUM COFACTOR BIOSYNTHESIS PROTEIN B"/>
    <property type="match status" value="1"/>
</dbReference>
<evidence type="ECO:0000256" key="2">
    <source>
        <dbReference type="ARBA" id="ARBA00023150"/>
    </source>
</evidence>
<dbReference type="SUPFAM" id="SSF53218">
    <property type="entry name" value="Molybdenum cofactor biosynthesis proteins"/>
    <property type="match status" value="1"/>
</dbReference>
<gene>
    <name evidence="4" type="ORF">ENO36_00085</name>
</gene>
<reference evidence="4" key="1">
    <citation type="journal article" date="2020" name="mSystems">
        <title>Genome- and Community-Level Interaction Insights into Carbon Utilization and Element Cycling Functions of Hydrothermarchaeota in Hydrothermal Sediment.</title>
        <authorList>
            <person name="Zhou Z."/>
            <person name="Liu Y."/>
            <person name="Xu W."/>
            <person name="Pan J."/>
            <person name="Luo Z.H."/>
            <person name="Li M."/>
        </authorList>
    </citation>
    <scope>NUCLEOTIDE SEQUENCE [LARGE SCALE GENOMIC DNA]</scope>
    <source>
        <strain evidence="4">SpSt-1259</strain>
    </source>
</reference>
<dbReference type="InterPro" id="IPR008284">
    <property type="entry name" value="MoCF_biosynth_CS"/>
</dbReference>
<sequence length="158" mass="17689">MIEIVVVSDRVVSGEAKDESGIVAKENLEKFGFKVDAMKYIGNSYRDIVRVIRESESRVILFIGGTGPSPRDITVDVIESLAWRKLPGFGEFFRMKSFESIGYNAIISRSELFILPDGKVTVVLPGSKNAVELGISILKEFLSHLLEEVERFEGPHRK</sequence>
<dbReference type="PROSITE" id="PS01078">
    <property type="entry name" value="MOCF_BIOSYNTHESIS_1"/>
    <property type="match status" value="1"/>
</dbReference>
<dbReference type="InterPro" id="IPR012245">
    <property type="entry name" value="MoaB"/>
</dbReference>
<evidence type="ECO:0000259" key="3">
    <source>
        <dbReference type="SMART" id="SM00852"/>
    </source>
</evidence>
<dbReference type="GO" id="GO:0006777">
    <property type="term" value="P:Mo-molybdopterin cofactor biosynthetic process"/>
    <property type="evidence" value="ECO:0007669"/>
    <property type="project" value="UniProtKB-KW"/>
</dbReference>
<dbReference type="GO" id="GO:0005829">
    <property type="term" value="C:cytosol"/>
    <property type="evidence" value="ECO:0007669"/>
    <property type="project" value="TreeGrafter"/>
</dbReference>
<dbReference type="AlphaFoldDB" id="A0A7C2Z3B3"/>
<name>A0A7C2Z3B3_9CREN</name>
<dbReference type="InterPro" id="IPR001453">
    <property type="entry name" value="MoaB/Mog_dom"/>
</dbReference>
<protein>
    <submittedName>
        <fullName evidence="4">MogA/MoaB family molybdenum cofactor biosynthesis protein</fullName>
    </submittedName>
</protein>
<dbReference type="Proteomes" id="UP000885664">
    <property type="component" value="Unassembled WGS sequence"/>
</dbReference>
<dbReference type="Pfam" id="PF00994">
    <property type="entry name" value="MoCF_biosynth"/>
    <property type="match status" value="1"/>
</dbReference>
<dbReference type="PANTHER" id="PTHR43232:SF2">
    <property type="entry name" value="MOLYBDENUM COFACTOR BIOSYNTHESIS PROTEIN B"/>
    <property type="match status" value="1"/>
</dbReference>
<dbReference type="Gene3D" id="3.40.980.10">
    <property type="entry name" value="MoaB/Mog-like domain"/>
    <property type="match status" value="1"/>
</dbReference>
<dbReference type="InterPro" id="IPR036425">
    <property type="entry name" value="MoaB/Mog-like_dom_sf"/>
</dbReference>